<comment type="caution">
    <text evidence="1">The sequence shown here is derived from an EMBL/GenBank/DDBJ whole genome shotgun (WGS) entry which is preliminary data.</text>
</comment>
<keyword evidence="2" id="KW-1185">Reference proteome</keyword>
<organism evidence="1 2">
    <name type="scientific">Artomyces pyxidatus</name>
    <dbReference type="NCBI Taxonomy" id="48021"/>
    <lineage>
        <taxon>Eukaryota</taxon>
        <taxon>Fungi</taxon>
        <taxon>Dikarya</taxon>
        <taxon>Basidiomycota</taxon>
        <taxon>Agaricomycotina</taxon>
        <taxon>Agaricomycetes</taxon>
        <taxon>Russulales</taxon>
        <taxon>Auriscalpiaceae</taxon>
        <taxon>Artomyces</taxon>
    </lineage>
</organism>
<dbReference type="EMBL" id="MU277264">
    <property type="protein sequence ID" value="KAI0056431.1"/>
    <property type="molecule type" value="Genomic_DNA"/>
</dbReference>
<sequence>MSLHAQKKNQFSKGRILSKSRHARSQSSCSTLSPGRNRATGDQRHHMCSCPIHVSTPAFDPIRAERTKSFAVHRQILLHRTRQRRHGRRQIRQWPLRGPQGRPALCARPFRSGSTLRPLRLRLHLRRRSCCSLLRQRRCYQGSRETGARSQIGDDEERERCLQCDPLARTCSKTWLFVPSCSRAKHGLQDRLQKNRRAD</sequence>
<reference evidence="1" key="2">
    <citation type="journal article" date="2022" name="New Phytol.">
        <title>Evolutionary transition to the ectomycorrhizal habit in the genomes of a hyperdiverse lineage of mushroom-forming fungi.</title>
        <authorList>
            <person name="Looney B."/>
            <person name="Miyauchi S."/>
            <person name="Morin E."/>
            <person name="Drula E."/>
            <person name="Courty P.E."/>
            <person name="Kohler A."/>
            <person name="Kuo A."/>
            <person name="LaButti K."/>
            <person name="Pangilinan J."/>
            <person name="Lipzen A."/>
            <person name="Riley R."/>
            <person name="Andreopoulos W."/>
            <person name="He G."/>
            <person name="Johnson J."/>
            <person name="Nolan M."/>
            <person name="Tritt A."/>
            <person name="Barry K.W."/>
            <person name="Grigoriev I.V."/>
            <person name="Nagy L.G."/>
            <person name="Hibbett D."/>
            <person name="Henrissat B."/>
            <person name="Matheny P.B."/>
            <person name="Labbe J."/>
            <person name="Martin F.M."/>
        </authorList>
    </citation>
    <scope>NUCLEOTIDE SEQUENCE</scope>
    <source>
        <strain evidence="1">HHB10654</strain>
    </source>
</reference>
<accession>A0ACB8SKY1</accession>
<evidence type="ECO:0000313" key="2">
    <source>
        <dbReference type="Proteomes" id="UP000814140"/>
    </source>
</evidence>
<proteinExistence type="predicted"/>
<protein>
    <submittedName>
        <fullName evidence="1">Uncharacterized protein</fullName>
    </submittedName>
</protein>
<name>A0ACB8SKY1_9AGAM</name>
<reference evidence="1" key="1">
    <citation type="submission" date="2021-03" db="EMBL/GenBank/DDBJ databases">
        <authorList>
            <consortium name="DOE Joint Genome Institute"/>
            <person name="Ahrendt S."/>
            <person name="Looney B.P."/>
            <person name="Miyauchi S."/>
            <person name="Morin E."/>
            <person name="Drula E."/>
            <person name="Courty P.E."/>
            <person name="Chicoki N."/>
            <person name="Fauchery L."/>
            <person name="Kohler A."/>
            <person name="Kuo A."/>
            <person name="Labutti K."/>
            <person name="Pangilinan J."/>
            <person name="Lipzen A."/>
            <person name="Riley R."/>
            <person name="Andreopoulos W."/>
            <person name="He G."/>
            <person name="Johnson J."/>
            <person name="Barry K.W."/>
            <person name="Grigoriev I.V."/>
            <person name="Nagy L."/>
            <person name="Hibbett D."/>
            <person name="Henrissat B."/>
            <person name="Matheny P.B."/>
            <person name="Labbe J."/>
            <person name="Martin F."/>
        </authorList>
    </citation>
    <scope>NUCLEOTIDE SEQUENCE</scope>
    <source>
        <strain evidence="1">HHB10654</strain>
    </source>
</reference>
<evidence type="ECO:0000313" key="1">
    <source>
        <dbReference type="EMBL" id="KAI0056431.1"/>
    </source>
</evidence>
<dbReference type="Proteomes" id="UP000814140">
    <property type="component" value="Unassembled WGS sequence"/>
</dbReference>
<gene>
    <name evidence="1" type="ORF">BV25DRAFT_1573415</name>
</gene>